<dbReference type="InterPro" id="IPR036770">
    <property type="entry name" value="Ankyrin_rpt-contain_sf"/>
</dbReference>
<dbReference type="PANTHER" id="PTHR24193">
    <property type="entry name" value="ANKYRIN REPEAT PROTEIN"/>
    <property type="match status" value="1"/>
</dbReference>
<dbReference type="SUPFAM" id="SSF48403">
    <property type="entry name" value="Ankyrin repeat"/>
    <property type="match status" value="1"/>
</dbReference>
<keyword evidence="2 3" id="KW-0040">ANK repeat</keyword>
<dbReference type="InterPro" id="IPR050663">
    <property type="entry name" value="Ankyrin-SOCS_Box"/>
</dbReference>
<evidence type="ECO:0000256" key="3">
    <source>
        <dbReference type="PROSITE-ProRule" id="PRU00023"/>
    </source>
</evidence>
<evidence type="ECO:0000256" key="4">
    <source>
        <dbReference type="SAM" id="MobiDB-lite"/>
    </source>
</evidence>
<evidence type="ECO:0000256" key="1">
    <source>
        <dbReference type="ARBA" id="ARBA00022737"/>
    </source>
</evidence>
<dbReference type="InterPro" id="IPR002110">
    <property type="entry name" value="Ankyrin_rpt"/>
</dbReference>
<feature type="repeat" description="ANK" evidence="3">
    <location>
        <begin position="163"/>
        <end position="195"/>
    </location>
</feature>
<dbReference type="PRINTS" id="PR01415">
    <property type="entry name" value="ANKYRIN"/>
</dbReference>
<protein>
    <recommendedName>
        <fullName evidence="7">GA-binding protein subunit beta-1</fullName>
    </recommendedName>
</protein>
<feature type="repeat" description="ANK" evidence="3">
    <location>
        <begin position="130"/>
        <end position="162"/>
    </location>
</feature>
<feature type="repeat" description="ANK" evidence="3">
    <location>
        <begin position="196"/>
        <end position="228"/>
    </location>
</feature>
<dbReference type="PROSITE" id="PS50088">
    <property type="entry name" value="ANK_REPEAT"/>
    <property type="match status" value="3"/>
</dbReference>
<sequence>MASELGIGQADSRKRTFVVTLPPTNPKKTFIEQNIQKEKRSFPIVAMTPRTKNQLATPQQSLNKPSPALSANQEEETPDVRQVACANLDSLKDLGIISMGKRLLDACKKGNASEVKQLIDLGAPFIADWVGTSPLHFSVMNKHVEVAEMLLEAGICRDAKNKVNRTPLHIAASMKLAYMVKLLLAYGADVNCKDLMNMTPLHWAAEKADSLTAKILIDYGADISAENIFDMTPYEVAMRNENSEVAQTIAAAEKLQPEMRLSKVAMLKQKIAAYRRSLKPVAEILEPTDATSSLSPSLGLNSKNKGQVVMFAKQCTDEGGEVRGALFIDKNLKSKKAKNGTSTYEVSKDSAINLLKSHGVTMIEPDVGTVIDNAILNGHTIRLTDAGKLAFKNLDQNPKKLLEPVSATGDAKAVFPPKQTPSAVPKDSQASEEDMDSIPADPTLDPEKSAMYLERLTKKATECRRQVAVLRKQARLKELELMEVTKQIDLFRSLCVPKFD</sequence>
<evidence type="ECO:0008006" key="7">
    <source>
        <dbReference type="Google" id="ProtNLM"/>
    </source>
</evidence>
<dbReference type="PROSITE" id="PS50297">
    <property type="entry name" value="ANK_REP_REGION"/>
    <property type="match status" value="3"/>
</dbReference>
<organism evidence="5 6">
    <name type="scientific">Nesidiocoris tenuis</name>
    <dbReference type="NCBI Taxonomy" id="355587"/>
    <lineage>
        <taxon>Eukaryota</taxon>
        <taxon>Metazoa</taxon>
        <taxon>Ecdysozoa</taxon>
        <taxon>Arthropoda</taxon>
        <taxon>Hexapoda</taxon>
        <taxon>Insecta</taxon>
        <taxon>Pterygota</taxon>
        <taxon>Neoptera</taxon>
        <taxon>Paraneoptera</taxon>
        <taxon>Hemiptera</taxon>
        <taxon>Heteroptera</taxon>
        <taxon>Panheteroptera</taxon>
        <taxon>Cimicomorpha</taxon>
        <taxon>Miridae</taxon>
        <taxon>Dicyphina</taxon>
        <taxon>Nesidiocoris</taxon>
    </lineage>
</organism>
<feature type="region of interest" description="Disordered" evidence="4">
    <location>
        <begin position="410"/>
        <end position="447"/>
    </location>
</feature>
<keyword evidence="6" id="KW-1185">Reference proteome</keyword>
<name>A0ABN7AUM9_9HEMI</name>
<gene>
    <name evidence="5" type="ORF">NTJ_08698</name>
</gene>
<dbReference type="Proteomes" id="UP001307889">
    <property type="component" value="Chromosome 6"/>
</dbReference>
<dbReference type="PANTHER" id="PTHR24193:SF128">
    <property type="entry name" value="GA-BINDING PROTEIN SUBUNIT BETA-1"/>
    <property type="match status" value="1"/>
</dbReference>
<dbReference type="Pfam" id="PF12796">
    <property type="entry name" value="Ank_2"/>
    <property type="match status" value="1"/>
</dbReference>
<dbReference type="SMART" id="SM00248">
    <property type="entry name" value="ANK"/>
    <property type="match status" value="3"/>
</dbReference>
<evidence type="ECO:0000313" key="6">
    <source>
        <dbReference type="Proteomes" id="UP001307889"/>
    </source>
</evidence>
<feature type="compositionally biased region" description="Polar residues" evidence="4">
    <location>
        <begin position="50"/>
        <end position="72"/>
    </location>
</feature>
<dbReference type="EMBL" id="AP028914">
    <property type="protein sequence ID" value="BES95889.1"/>
    <property type="molecule type" value="Genomic_DNA"/>
</dbReference>
<proteinExistence type="predicted"/>
<keyword evidence="1" id="KW-0677">Repeat</keyword>
<accession>A0ABN7AUM9</accession>
<dbReference type="Gene3D" id="1.25.40.20">
    <property type="entry name" value="Ankyrin repeat-containing domain"/>
    <property type="match status" value="1"/>
</dbReference>
<dbReference type="Pfam" id="PF00023">
    <property type="entry name" value="Ank"/>
    <property type="match status" value="1"/>
</dbReference>
<evidence type="ECO:0000313" key="5">
    <source>
        <dbReference type="EMBL" id="BES95889.1"/>
    </source>
</evidence>
<reference evidence="5 6" key="1">
    <citation type="submission" date="2023-09" db="EMBL/GenBank/DDBJ databases">
        <title>Nesidiocoris tenuis whole genome shotgun sequence.</title>
        <authorList>
            <person name="Shibata T."/>
            <person name="Shimoda M."/>
            <person name="Kobayashi T."/>
            <person name="Uehara T."/>
        </authorList>
    </citation>
    <scope>NUCLEOTIDE SEQUENCE [LARGE SCALE GENOMIC DNA]</scope>
    <source>
        <strain evidence="5 6">Japan</strain>
    </source>
</reference>
<evidence type="ECO:0000256" key="2">
    <source>
        <dbReference type="ARBA" id="ARBA00023043"/>
    </source>
</evidence>
<feature type="region of interest" description="Disordered" evidence="4">
    <location>
        <begin position="49"/>
        <end position="79"/>
    </location>
</feature>